<protein>
    <recommendedName>
        <fullName evidence="2">Dual specificity phosphatase catalytic domain-containing protein</fullName>
    </recommendedName>
</protein>
<dbReference type="Proteomes" id="UP000266152">
    <property type="component" value="Unassembled WGS sequence"/>
</dbReference>
<evidence type="ECO:0000313" key="3">
    <source>
        <dbReference type="EMBL" id="RGP60964.1"/>
    </source>
</evidence>
<dbReference type="STRING" id="5514.A0A395RLI8"/>
<comment type="caution">
    <text evidence="3">The sequence shown here is derived from an EMBL/GenBank/DDBJ whole genome shotgun (WGS) entry which is preliminary data.</text>
</comment>
<feature type="domain" description="Dual specificity phosphatase catalytic" evidence="2">
    <location>
        <begin position="189"/>
        <end position="257"/>
    </location>
</feature>
<proteinExistence type="predicted"/>
<dbReference type="Pfam" id="PF00782">
    <property type="entry name" value="DSPc"/>
    <property type="match status" value="1"/>
</dbReference>
<evidence type="ECO:0000313" key="4">
    <source>
        <dbReference type="Proteomes" id="UP000266152"/>
    </source>
</evidence>
<dbReference type="PANTHER" id="PTHR46588:SF1">
    <property type="entry name" value="SERINE_THREONINE_TYROSINE-INTERACTING PROTEIN"/>
    <property type="match status" value="1"/>
</dbReference>
<dbReference type="SUPFAM" id="SSF52799">
    <property type="entry name" value="(Phosphotyrosine protein) phosphatases II"/>
    <property type="match status" value="1"/>
</dbReference>
<keyword evidence="4" id="KW-1185">Reference proteome</keyword>
<name>A0A395RLI8_FUSSP</name>
<dbReference type="InterPro" id="IPR000340">
    <property type="entry name" value="Dual-sp_phosphatase_cat-dom"/>
</dbReference>
<dbReference type="InterPro" id="IPR029021">
    <property type="entry name" value="Prot-tyrosine_phosphatase-like"/>
</dbReference>
<dbReference type="InterPro" id="IPR052449">
    <property type="entry name" value="STYX-Interacting_Phosphatase"/>
</dbReference>
<sequence>MEDENGYHHPSMANNTMPSAPYSRRAPSPPFIHIPSTGQCGTVNTPNLLPSFENVDPSQLTLQDVMIITRNERQIATDRAVDWSYEKRREAQKLVDFLYLGPNCVTKDHDWLRREGITMILVARDSRLASMKLNSVEKAAEALGITLQYVNVDGFDHLISTFSLVVSSINDHLLSIYHRQAQEITEDGSMKIDPSTFTRGKVLITCESGNDRSAALAAAYIMAAFGKDMITVLQFINISRFCCAFDEDVKRKLLCWEDLLRARAQVTRQADMPRNALHAKRQFDDHFNGAGSNSKGFTQDQDQDQDMDRFEGRRVFAPFVDM</sequence>
<reference evidence="3 4" key="1">
    <citation type="journal article" date="2018" name="PLoS Pathog.">
        <title>Evolution of structural diversity of trichothecenes, a family of toxins produced by plant pathogenic and entomopathogenic fungi.</title>
        <authorList>
            <person name="Proctor R.H."/>
            <person name="McCormick S.P."/>
            <person name="Kim H.S."/>
            <person name="Cardoza R.E."/>
            <person name="Stanley A.M."/>
            <person name="Lindo L."/>
            <person name="Kelly A."/>
            <person name="Brown D.W."/>
            <person name="Lee T."/>
            <person name="Vaughan M.M."/>
            <person name="Alexander N.J."/>
            <person name="Busman M."/>
            <person name="Gutierrez S."/>
        </authorList>
    </citation>
    <scope>NUCLEOTIDE SEQUENCE [LARGE SCALE GENOMIC DNA]</scope>
    <source>
        <strain evidence="3 4">NRRL 3299</strain>
    </source>
</reference>
<gene>
    <name evidence="3" type="ORF">FSPOR_10277</name>
</gene>
<evidence type="ECO:0000259" key="2">
    <source>
        <dbReference type="Pfam" id="PF00782"/>
    </source>
</evidence>
<organism evidence="3 4">
    <name type="scientific">Fusarium sporotrichioides</name>
    <dbReference type="NCBI Taxonomy" id="5514"/>
    <lineage>
        <taxon>Eukaryota</taxon>
        <taxon>Fungi</taxon>
        <taxon>Dikarya</taxon>
        <taxon>Ascomycota</taxon>
        <taxon>Pezizomycotina</taxon>
        <taxon>Sordariomycetes</taxon>
        <taxon>Hypocreomycetidae</taxon>
        <taxon>Hypocreales</taxon>
        <taxon>Nectriaceae</taxon>
        <taxon>Fusarium</taxon>
    </lineage>
</organism>
<dbReference type="GO" id="GO:0005654">
    <property type="term" value="C:nucleoplasm"/>
    <property type="evidence" value="ECO:0007669"/>
    <property type="project" value="TreeGrafter"/>
</dbReference>
<dbReference type="PANTHER" id="PTHR46588">
    <property type="entry name" value="SERINE/THREONINE/TYROSINE-INTERACTING PROTEIN"/>
    <property type="match status" value="1"/>
</dbReference>
<feature type="region of interest" description="Disordered" evidence="1">
    <location>
        <begin position="1"/>
        <end position="29"/>
    </location>
</feature>
<dbReference type="GO" id="GO:0005737">
    <property type="term" value="C:cytoplasm"/>
    <property type="evidence" value="ECO:0007669"/>
    <property type="project" value="TreeGrafter"/>
</dbReference>
<accession>A0A395RLI8</accession>
<dbReference type="GO" id="GO:0070372">
    <property type="term" value="P:regulation of ERK1 and ERK2 cascade"/>
    <property type="evidence" value="ECO:0007669"/>
    <property type="project" value="TreeGrafter"/>
</dbReference>
<dbReference type="GO" id="GO:1990444">
    <property type="term" value="F:F-box domain binding"/>
    <property type="evidence" value="ECO:0007669"/>
    <property type="project" value="TreeGrafter"/>
</dbReference>
<dbReference type="EMBL" id="PXOF01000175">
    <property type="protein sequence ID" value="RGP60964.1"/>
    <property type="molecule type" value="Genomic_DNA"/>
</dbReference>
<dbReference type="AlphaFoldDB" id="A0A395RLI8"/>
<dbReference type="GO" id="GO:0062026">
    <property type="term" value="P:negative regulation of SCF-dependent proteasomal ubiquitin-dependent catabolic process"/>
    <property type="evidence" value="ECO:0007669"/>
    <property type="project" value="TreeGrafter"/>
</dbReference>
<evidence type="ECO:0000256" key="1">
    <source>
        <dbReference type="SAM" id="MobiDB-lite"/>
    </source>
</evidence>
<dbReference type="Gene3D" id="3.90.190.10">
    <property type="entry name" value="Protein tyrosine phosphatase superfamily"/>
    <property type="match status" value="1"/>
</dbReference>